<reference evidence="4" key="1">
    <citation type="submission" date="2021-02" db="EMBL/GenBank/DDBJ databases">
        <authorList>
            <person name="Nowell W R."/>
        </authorList>
    </citation>
    <scope>NUCLEOTIDE SEQUENCE</scope>
</reference>
<evidence type="ECO:0000313" key="3">
    <source>
        <dbReference type="EMBL" id="CAF0946895.1"/>
    </source>
</evidence>
<dbReference type="Proteomes" id="UP000681722">
    <property type="component" value="Unassembled WGS sequence"/>
</dbReference>
<evidence type="ECO:0000256" key="1">
    <source>
        <dbReference type="SAM" id="Coils"/>
    </source>
</evidence>
<dbReference type="Proteomes" id="UP000682733">
    <property type="component" value="Unassembled WGS sequence"/>
</dbReference>
<evidence type="ECO:0000313" key="6">
    <source>
        <dbReference type="EMBL" id="CAF4238950.1"/>
    </source>
</evidence>
<proteinExistence type="predicted"/>
<dbReference type="AlphaFoldDB" id="A0A815I523"/>
<sequence length="242" mass="27815">MVSFLSLDIEACLGHPSCRTRGLGMPLSPKYSSSRRSSHFEPQAATTRGRTSNFGADDPKLRQQWLDIIQNASKDRLKYEAQAIEQTIAETEAKRELLRDKLCEMREEREMVDVEREESVKLKETIESSWNKVFRLEMRKITPPKTGNEYESSDDVAFSSIQNILGSNDLPNSQKIFLRTKLHRPRRLCFGYEFADVPIGRRGLVQLLKLVLGNNVFHFWGQYFSQRFATAMGTPCTPSFIE</sequence>
<feature type="coiled-coil region" evidence="1">
    <location>
        <begin position="74"/>
        <end position="101"/>
    </location>
</feature>
<evidence type="ECO:0000256" key="2">
    <source>
        <dbReference type="SAM" id="MobiDB-lite"/>
    </source>
</evidence>
<gene>
    <name evidence="4" type="ORF">GPM918_LOCUS31369</name>
    <name evidence="3" type="ORF">OVA965_LOCUS11940</name>
    <name evidence="6" type="ORF">SRO942_LOCUS32008</name>
    <name evidence="5" type="ORF">TMI583_LOCUS11944</name>
</gene>
<evidence type="ECO:0000313" key="4">
    <source>
        <dbReference type="EMBL" id="CAF1360804.1"/>
    </source>
</evidence>
<comment type="caution">
    <text evidence="4">The sequence shown here is derived from an EMBL/GenBank/DDBJ whole genome shotgun (WGS) entry which is preliminary data.</text>
</comment>
<dbReference type="EMBL" id="CAJNOK010004709">
    <property type="protein sequence ID" value="CAF0946895.1"/>
    <property type="molecule type" value="Genomic_DNA"/>
</dbReference>
<name>A0A815I523_9BILA</name>
<feature type="compositionally biased region" description="Polar residues" evidence="2">
    <location>
        <begin position="44"/>
        <end position="54"/>
    </location>
</feature>
<protein>
    <submittedName>
        <fullName evidence="4">Uncharacterized protein</fullName>
    </submittedName>
</protein>
<dbReference type="EMBL" id="CAJOBA010004714">
    <property type="protein sequence ID" value="CAF3721463.1"/>
    <property type="molecule type" value="Genomic_DNA"/>
</dbReference>
<keyword evidence="7" id="KW-1185">Reference proteome</keyword>
<dbReference type="Proteomes" id="UP000663829">
    <property type="component" value="Unassembled WGS sequence"/>
</dbReference>
<dbReference type="EMBL" id="CAJNOQ010015406">
    <property type="protein sequence ID" value="CAF1360804.1"/>
    <property type="molecule type" value="Genomic_DNA"/>
</dbReference>
<dbReference type="EMBL" id="CAJOBC010069917">
    <property type="protein sequence ID" value="CAF4238950.1"/>
    <property type="molecule type" value="Genomic_DNA"/>
</dbReference>
<accession>A0A815I523</accession>
<dbReference type="Proteomes" id="UP000677228">
    <property type="component" value="Unassembled WGS sequence"/>
</dbReference>
<feature type="region of interest" description="Disordered" evidence="2">
    <location>
        <begin position="23"/>
        <end position="56"/>
    </location>
</feature>
<organism evidence="4 7">
    <name type="scientific">Didymodactylos carnosus</name>
    <dbReference type="NCBI Taxonomy" id="1234261"/>
    <lineage>
        <taxon>Eukaryota</taxon>
        <taxon>Metazoa</taxon>
        <taxon>Spiralia</taxon>
        <taxon>Gnathifera</taxon>
        <taxon>Rotifera</taxon>
        <taxon>Eurotatoria</taxon>
        <taxon>Bdelloidea</taxon>
        <taxon>Philodinida</taxon>
        <taxon>Philodinidae</taxon>
        <taxon>Didymodactylos</taxon>
    </lineage>
</organism>
<evidence type="ECO:0000313" key="5">
    <source>
        <dbReference type="EMBL" id="CAF3721463.1"/>
    </source>
</evidence>
<evidence type="ECO:0000313" key="7">
    <source>
        <dbReference type="Proteomes" id="UP000663829"/>
    </source>
</evidence>
<keyword evidence="1" id="KW-0175">Coiled coil</keyword>